<evidence type="ECO:0000313" key="4">
    <source>
        <dbReference type="Proteomes" id="UP001203880"/>
    </source>
</evidence>
<keyword evidence="4" id="KW-1185">Reference proteome</keyword>
<dbReference type="Proteomes" id="UP001203880">
    <property type="component" value="Unassembled WGS sequence"/>
</dbReference>
<accession>A0ABT0QAZ7</accession>
<dbReference type="PRINTS" id="PR00598">
    <property type="entry name" value="HTHMARR"/>
</dbReference>
<dbReference type="SMART" id="SM00347">
    <property type="entry name" value="HTH_MARR"/>
    <property type="match status" value="1"/>
</dbReference>
<dbReference type="RefSeq" id="WP_249713461.1">
    <property type="nucleotide sequence ID" value="NZ_JAMFMB010000051.1"/>
</dbReference>
<comment type="caution">
    <text evidence="3">The sequence shown here is derived from an EMBL/GenBank/DDBJ whole genome shotgun (WGS) entry which is preliminary data.</text>
</comment>
<dbReference type="Pfam" id="PF01047">
    <property type="entry name" value="MarR"/>
    <property type="match status" value="1"/>
</dbReference>
<feature type="domain" description="HTH marR-type" evidence="2">
    <location>
        <begin position="29"/>
        <end position="158"/>
    </location>
</feature>
<evidence type="ECO:0000256" key="1">
    <source>
        <dbReference type="SAM" id="Coils"/>
    </source>
</evidence>
<dbReference type="EMBL" id="JAMFMB010000051">
    <property type="protein sequence ID" value="MCL6286069.1"/>
    <property type="molecule type" value="Genomic_DNA"/>
</dbReference>
<dbReference type="PANTHER" id="PTHR33164">
    <property type="entry name" value="TRANSCRIPTIONAL REGULATOR, MARR FAMILY"/>
    <property type="match status" value="1"/>
</dbReference>
<protein>
    <submittedName>
        <fullName evidence="3">MarR family transcriptional regulator</fullName>
    </submittedName>
</protein>
<organism evidence="3 4">
    <name type="scientific">Ruegeria spongiae</name>
    <dbReference type="NCBI Taxonomy" id="2942209"/>
    <lineage>
        <taxon>Bacteria</taxon>
        <taxon>Pseudomonadati</taxon>
        <taxon>Pseudomonadota</taxon>
        <taxon>Alphaproteobacteria</taxon>
        <taxon>Rhodobacterales</taxon>
        <taxon>Roseobacteraceae</taxon>
        <taxon>Ruegeria</taxon>
    </lineage>
</organism>
<dbReference type="SUPFAM" id="SSF46785">
    <property type="entry name" value="Winged helix' DNA-binding domain"/>
    <property type="match status" value="1"/>
</dbReference>
<reference evidence="3" key="1">
    <citation type="submission" date="2022-05" db="EMBL/GenBank/DDBJ databases">
        <authorList>
            <person name="Park J.-S."/>
        </authorList>
    </citation>
    <scope>NUCLEOTIDE SEQUENCE</scope>
    <source>
        <strain evidence="3">2012CJ41-6</strain>
    </source>
</reference>
<name>A0ABT0QAZ7_9RHOB</name>
<feature type="coiled-coil region" evidence="1">
    <location>
        <begin position="139"/>
        <end position="166"/>
    </location>
</feature>
<dbReference type="PANTHER" id="PTHR33164:SF95">
    <property type="entry name" value="TRANSCRIPTIONAL REGULATOR"/>
    <property type="match status" value="1"/>
</dbReference>
<dbReference type="Gene3D" id="1.10.10.10">
    <property type="entry name" value="Winged helix-like DNA-binding domain superfamily/Winged helix DNA-binding domain"/>
    <property type="match status" value="1"/>
</dbReference>
<dbReference type="InterPro" id="IPR036388">
    <property type="entry name" value="WH-like_DNA-bd_sf"/>
</dbReference>
<proteinExistence type="predicted"/>
<dbReference type="PROSITE" id="PS50995">
    <property type="entry name" value="HTH_MARR_2"/>
    <property type="match status" value="1"/>
</dbReference>
<keyword evidence="1" id="KW-0175">Coiled coil</keyword>
<gene>
    <name evidence="3" type="ORF">M3P21_21375</name>
</gene>
<dbReference type="InterPro" id="IPR039422">
    <property type="entry name" value="MarR/SlyA-like"/>
</dbReference>
<evidence type="ECO:0000259" key="2">
    <source>
        <dbReference type="PROSITE" id="PS50995"/>
    </source>
</evidence>
<sequence>MEEKKAVALQETKNKSLKNRKFRELWNRPGYLIRRLHQIHLGLFAEECKDEDVTPVQFGMLSVLASGVEMDQLTLSMSVGVDRVSGADVIKRLERRGLLHRNRSEVDKRARVICITPKGAEFVENVRPKMARAQAKLVAPLTEEELAELERILKKLVEANNDASRAPLGVN</sequence>
<dbReference type="InterPro" id="IPR036390">
    <property type="entry name" value="WH_DNA-bd_sf"/>
</dbReference>
<dbReference type="InterPro" id="IPR000835">
    <property type="entry name" value="HTH_MarR-typ"/>
</dbReference>
<evidence type="ECO:0000313" key="3">
    <source>
        <dbReference type="EMBL" id="MCL6286069.1"/>
    </source>
</evidence>